<dbReference type="GO" id="GO:0071555">
    <property type="term" value="P:cell wall organization"/>
    <property type="evidence" value="ECO:0007669"/>
    <property type="project" value="UniProtKB-KW"/>
</dbReference>
<dbReference type="GO" id="GO:0006508">
    <property type="term" value="P:proteolysis"/>
    <property type="evidence" value="ECO:0007669"/>
    <property type="project" value="InterPro"/>
</dbReference>
<feature type="active site" description="Acyl-ester intermediate" evidence="7">
    <location>
        <position position="88"/>
    </location>
</feature>
<name>A0A1F8BDG0_9BACT</name>
<comment type="caution">
    <text evidence="11">The sequence shown here is derived from an EMBL/GenBank/DDBJ whole genome shotgun (WGS) entry which is preliminary data.</text>
</comment>
<keyword evidence="4" id="KW-0133">Cell shape</keyword>
<evidence type="ECO:0000256" key="7">
    <source>
        <dbReference type="PIRSR" id="PIRSR618044-1"/>
    </source>
</evidence>
<dbReference type="PANTHER" id="PTHR21581">
    <property type="entry name" value="D-ALANYL-D-ALANINE CARBOXYPEPTIDASE"/>
    <property type="match status" value="1"/>
</dbReference>
<feature type="active site" evidence="7">
    <location>
        <position position="141"/>
    </location>
</feature>
<evidence type="ECO:0000313" key="12">
    <source>
        <dbReference type="Proteomes" id="UP000177082"/>
    </source>
</evidence>
<dbReference type="GO" id="GO:0009002">
    <property type="term" value="F:serine-type D-Ala-D-Ala carboxypeptidase activity"/>
    <property type="evidence" value="ECO:0007669"/>
    <property type="project" value="InterPro"/>
</dbReference>
<dbReference type="EMBL" id="MGHF01000029">
    <property type="protein sequence ID" value="OGM62086.1"/>
    <property type="molecule type" value="Genomic_DNA"/>
</dbReference>
<dbReference type="InterPro" id="IPR018044">
    <property type="entry name" value="Peptidase_S11"/>
</dbReference>
<evidence type="ECO:0000256" key="8">
    <source>
        <dbReference type="PIRSR" id="PIRSR618044-2"/>
    </source>
</evidence>
<dbReference type="GO" id="GO:0009252">
    <property type="term" value="P:peptidoglycan biosynthetic process"/>
    <property type="evidence" value="ECO:0007669"/>
    <property type="project" value="UniProtKB-KW"/>
</dbReference>
<accession>A0A1F8BDG0</accession>
<protein>
    <recommendedName>
        <fullName evidence="10">Peptidase S11 D-alanyl-D-alanine carboxypeptidase A N-terminal domain-containing protein</fullName>
    </recommendedName>
</protein>
<dbReference type="Proteomes" id="UP000177082">
    <property type="component" value="Unassembled WGS sequence"/>
</dbReference>
<gene>
    <name evidence="11" type="ORF">A2961_04920</name>
</gene>
<dbReference type="PRINTS" id="PR00725">
    <property type="entry name" value="DADACBPTASE1"/>
</dbReference>
<keyword evidence="6" id="KW-0961">Cell wall biogenesis/degradation</keyword>
<evidence type="ECO:0000259" key="10">
    <source>
        <dbReference type="Pfam" id="PF00768"/>
    </source>
</evidence>
<keyword evidence="3" id="KW-0378">Hydrolase</keyword>
<proteinExistence type="inferred from homology"/>
<dbReference type="PANTHER" id="PTHR21581:SF6">
    <property type="entry name" value="TRAFFICKING PROTEIN PARTICLE COMPLEX SUBUNIT 12"/>
    <property type="match status" value="1"/>
</dbReference>
<evidence type="ECO:0000256" key="9">
    <source>
        <dbReference type="RuleBase" id="RU004016"/>
    </source>
</evidence>
<feature type="active site" description="Proton acceptor" evidence="7">
    <location>
        <position position="91"/>
    </location>
</feature>
<evidence type="ECO:0000256" key="2">
    <source>
        <dbReference type="ARBA" id="ARBA00022729"/>
    </source>
</evidence>
<evidence type="ECO:0000256" key="5">
    <source>
        <dbReference type="ARBA" id="ARBA00022984"/>
    </source>
</evidence>
<dbReference type="InterPro" id="IPR012338">
    <property type="entry name" value="Beta-lactam/transpept-like"/>
</dbReference>
<dbReference type="AlphaFoldDB" id="A0A1F8BDG0"/>
<feature type="binding site" evidence="8">
    <location>
        <position position="248"/>
    </location>
    <ligand>
        <name>substrate</name>
    </ligand>
</feature>
<dbReference type="GO" id="GO:0008360">
    <property type="term" value="P:regulation of cell shape"/>
    <property type="evidence" value="ECO:0007669"/>
    <property type="project" value="UniProtKB-KW"/>
</dbReference>
<evidence type="ECO:0000256" key="3">
    <source>
        <dbReference type="ARBA" id="ARBA00022801"/>
    </source>
</evidence>
<sequence>MKLMILSACVFLIVSLFSLTLSFEKAKRQTFHEPQKVLAYNTSSKIIPLLKNDAVPPVVSAQGALAVDLDTGVSLYQKDADKKLFPASTTKIMTALIALENYSLDEALEVKRSGVEGQKMRLILGERMKVENLLNGLLIFSANDAAEVFADNFPEGRESYVDQMNKLARKLNLADTRFENPTGLDGNSQVTSARDMIRLTSYAMKNPIFRRIVSTKELTVYNIEGTIPHKLKNLNELLGEVEGVVGVKTGWTENARENLVTYVERDDRRIAMVLLGSQDRFGETKELIEWIFSEYDWVYSP</sequence>
<dbReference type="Pfam" id="PF00768">
    <property type="entry name" value="Peptidase_S11"/>
    <property type="match status" value="1"/>
</dbReference>
<dbReference type="STRING" id="1802519.A2961_04920"/>
<keyword evidence="2" id="KW-0732">Signal</keyword>
<dbReference type="SUPFAM" id="SSF56601">
    <property type="entry name" value="beta-lactamase/transpeptidase-like"/>
    <property type="match status" value="1"/>
</dbReference>
<evidence type="ECO:0000256" key="1">
    <source>
        <dbReference type="ARBA" id="ARBA00007164"/>
    </source>
</evidence>
<reference evidence="11 12" key="1">
    <citation type="journal article" date="2016" name="Nat. Commun.">
        <title>Thousands of microbial genomes shed light on interconnected biogeochemical processes in an aquifer system.</title>
        <authorList>
            <person name="Anantharaman K."/>
            <person name="Brown C.T."/>
            <person name="Hug L.A."/>
            <person name="Sharon I."/>
            <person name="Castelle C.J."/>
            <person name="Probst A.J."/>
            <person name="Thomas B.C."/>
            <person name="Singh A."/>
            <person name="Wilkins M.J."/>
            <person name="Karaoz U."/>
            <person name="Brodie E.L."/>
            <person name="Williams K.H."/>
            <person name="Hubbard S.S."/>
            <person name="Banfield J.F."/>
        </authorList>
    </citation>
    <scope>NUCLEOTIDE SEQUENCE [LARGE SCALE GENOMIC DNA]</scope>
</reference>
<evidence type="ECO:0000256" key="4">
    <source>
        <dbReference type="ARBA" id="ARBA00022960"/>
    </source>
</evidence>
<comment type="similarity">
    <text evidence="1 9">Belongs to the peptidase S11 family.</text>
</comment>
<keyword evidence="5" id="KW-0573">Peptidoglycan synthesis</keyword>
<evidence type="ECO:0000313" key="11">
    <source>
        <dbReference type="EMBL" id="OGM62086.1"/>
    </source>
</evidence>
<dbReference type="Gene3D" id="3.40.710.10">
    <property type="entry name" value="DD-peptidase/beta-lactamase superfamily"/>
    <property type="match status" value="1"/>
</dbReference>
<dbReference type="InterPro" id="IPR001967">
    <property type="entry name" value="Peptidase_S11_N"/>
</dbReference>
<feature type="domain" description="Peptidase S11 D-alanyl-D-alanine carboxypeptidase A N-terminal" evidence="10">
    <location>
        <begin position="55"/>
        <end position="277"/>
    </location>
</feature>
<organism evidence="11 12">
    <name type="scientific">Candidatus Woesebacteria bacterium RIFCSPLOWO2_01_FULL_39_21</name>
    <dbReference type="NCBI Taxonomy" id="1802519"/>
    <lineage>
        <taxon>Bacteria</taxon>
        <taxon>Candidatus Woeseibacteriota</taxon>
    </lineage>
</organism>
<evidence type="ECO:0000256" key="6">
    <source>
        <dbReference type="ARBA" id="ARBA00023316"/>
    </source>
</evidence>